<keyword evidence="8" id="KW-1185">Reference proteome</keyword>
<dbReference type="GO" id="GO:0016020">
    <property type="term" value="C:membrane"/>
    <property type="evidence" value="ECO:0007669"/>
    <property type="project" value="TreeGrafter"/>
</dbReference>
<dbReference type="InterPro" id="IPR004148">
    <property type="entry name" value="BAR_dom"/>
</dbReference>
<dbReference type="SMART" id="SM00326">
    <property type="entry name" value="SH3"/>
    <property type="match status" value="1"/>
</dbReference>
<evidence type="ECO:0000259" key="5">
    <source>
        <dbReference type="PROSITE" id="PS50002"/>
    </source>
</evidence>
<feature type="compositionally biased region" description="Basic and acidic residues" evidence="4">
    <location>
        <begin position="183"/>
        <end position="203"/>
    </location>
</feature>
<dbReference type="InterPro" id="IPR036028">
    <property type="entry name" value="SH3-like_dom_sf"/>
</dbReference>
<dbReference type="EMBL" id="VXIV02001402">
    <property type="protein sequence ID" value="KAF6033281.1"/>
    <property type="molecule type" value="Genomic_DNA"/>
</dbReference>
<dbReference type="PROSITE" id="PS50002">
    <property type="entry name" value="SH3"/>
    <property type="match status" value="1"/>
</dbReference>
<evidence type="ECO:0000313" key="7">
    <source>
        <dbReference type="EMBL" id="KAF6033281.1"/>
    </source>
</evidence>
<dbReference type="InterPro" id="IPR050384">
    <property type="entry name" value="Endophilin_SH3RF"/>
</dbReference>
<gene>
    <name evidence="7" type="ORF">EB796_008414</name>
</gene>
<feature type="region of interest" description="Disordered" evidence="4">
    <location>
        <begin position="162"/>
        <end position="203"/>
    </location>
</feature>
<accession>A0A7J7K5V7</accession>
<evidence type="ECO:0000256" key="1">
    <source>
        <dbReference type="ARBA" id="ARBA00006697"/>
    </source>
</evidence>
<dbReference type="Proteomes" id="UP000593567">
    <property type="component" value="Unassembled WGS sequence"/>
</dbReference>
<sequence>MEDLKKLAGGASALFNRAVQYTGEKLGTAEHTDLDAHFEQLLQRADKTKAQTEVLLKCTETLLHPDPTARAEDYLYDKLERTGLEKKRQRLSNLTQLGGTMLEASAAYGPGSSYGNVLLKVGQTEQKLGDCEKTFVSTATTEYLQPLKAFLDTDMKNITVKREKSSGGQELDLDAAKSKLKRAKSEKGKSDAESELRHAQSEFDRQAETTKLLLEGVNKSHEYHTRCLNSFVEAQANYYASCHQYMQDLQRQLGSNNAKIVGGGASGFSQSAGSTAMYAAGSAYLNNSYDHKVPGKGGFASLCNEPVTQRAKVLYDYEANSAGELSLTADEIITVWTSDSSDWMMAERAGQKGRVPMSYIEIIRIEY</sequence>
<dbReference type="OrthoDB" id="14167at2759"/>
<evidence type="ECO:0000313" key="8">
    <source>
        <dbReference type="Proteomes" id="UP000593567"/>
    </source>
</evidence>
<dbReference type="Pfam" id="PF14604">
    <property type="entry name" value="SH3_9"/>
    <property type="match status" value="1"/>
</dbReference>
<comment type="caution">
    <text evidence="7">The sequence shown here is derived from an EMBL/GenBank/DDBJ whole genome shotgun (WGS) entry which is preliminary data.</text>
</comment>
<evidence type="ECO:0000256" key="3">
    <source>
        <dbReference type="PROSITE-ProRule" id="PRU00192"/>
    </source>
</evidence>
<dbReference type="Gene3D" id="2.30.30.40">
    <property type="entry name" value="SH3 Domains"/>
    <property type="match status" value="1"/>
</dbReference>
<protein>
    <submittedName>
        <fullName evidence="7">SH3GLB1</fullName>
    </submittedName>
</protein>
<dbReference type="AlphaFoldDB" id="A0A7J7K5V7"/>
<dbReference type="Gene3D" id="1.20.1270.60">
    <property type="entry name" value="Arfaptin homology (AH) domain/BAR domain"/>
    <property type="match status" value="1"/>
</dbReference>
<evidence type="ECO:0000256" key="4">
    <source>
        <dbReference type="SAM" id="MobiDB-lite"/>
    </source>
</evidence>
<feature type="domain" description="BAR" evidence="6">
    <location>
        <begin position="23"/>
        <end position="262"/>
    </location>
</feature>
<dbReference type="GO" id="GO:0005737">
    <property type="term" value="C:cytoplasm"/>
    <property type="evidence" value="ECO:0007669"/>
    <property type="project" value="InterPro"/>
</dbReference>
<feature type="domain" description="SH3" evidence="5">
    <location>
        <begin position="306"/>
        <end position="365"/>
    </location>
</feature>
<dbReference type="InterPro" id="IPR001452">
    <property type="entry name" value="SH3_domain"/>
</dbReference>
<dbReference type="SUPFAM" id="SSF50044">
    <property type="entry name" value="SH3-domain"/>
    <property type="match status" value="1"/>
</dbReference>
<dbReference type="PANTHER" id="PTHR14167">
    <property type="entry name" value="SH3 DOMAIN-CONTAINING"/>
    <property type="match status" value="1"/>
</dbReference>
<dbReference type="GO" id="GO:0061024">
    <property type="term" value="P:membrane organization"/>
    <property type="evidence" value="ECO:0007669"/>
    <property type="project" value="TreeGrafter"/>
</dbReference>
<keyword evidence="2 3" id="KW-0728">SH3 domain</keyword>
<comment type="similarity">
    <text evidence="1">Belongs to the endophilin family.</text>
</comment>
<dbReference type="CDD" id="cd11802">
    <property type="entry name" value="SH3_Endophilin_B"/>
    <property type="match status" value="1"/>
</dbReference>
<dbReference type="SUPFAM" id="SSF103657">
    <property type="entry name" value="BAR/IMD domain-like"/>
    <property type="match status" value="1"/>
</dbReference>
<organism evidence="7 8">
    <name type="scientific">Bugula neritina</name>
    <name type="common">Brown bryozoan</name>
    <name type="synonym">Sertularia neritina</name>
    <dbReference type="NCBI Taxonomy" id="10212"/>
    <lineage>
        <taxon>Eukaryota</taxon>
        <taxon>Metazoa</taxon>
        <taxon>Spiralia</taxon>
        <taxon>Lophotrochozoa</taxon>
        <taxon>Bryozoa</taxon>
        <taxon>Gymnolaemata</taxon>
        <taxon>Cheilostomatida</taxon>
        <taxon>Flustrina</taxon>
        <taxon>Buguloidea</taxon>
        <taxon>Bugulidae</taxon>
        <taxon>Bugula</taxon>
    </lineage>
</organism>
<name>A0A7J7K5V7_BUGNE</name>
<dbReference type="InterPro" id="IPR027267">
    <property type="entry name" value="AH/BAR_dom_sf"/>
</dbReference>
<evidence type="ECO:0000256" key="2">
    <source>
        <dbReference type="ARBA" id="ARBA00022443"/>
    </source>
</evidence>
<reference evidence="7" key="1">
    <citation type="submission" date="2020-06" db="EMBL/GenBank/DDBJ databases">
        <title>Draft genome of Bugula neritina, a colonial animal packing powerful symbionts and potential medicines.</title>
        <authorList>
            <person name="Rayko M."/>
        </authorList>
    </citation>
    <scope>NUCLEOTIDE SEQUENCE [LARGE SCALE GENOMIC DNA]</scope>
    <source>
        <strain evidence="7">Kwan_BN1</strain>
    </source>
</reference>
<dbReference type="Pfam" id="PF03114">
    <property type="entry name" value="BAR"/>
    <property type="match status" value="1"/>
</dbReference>
<dbReference type="PANTHER" id="PTHR14167:SF76">
    <property type="entry name" value="ENDOPHILIN B, ISOFORM A"/>
    <property type="match status" value="1"/>
</dbReference>
<dbReference type="SMART" id="SM00721">
    <property type="entry name" value="BAR"/>
    <property type="match status" value="1"/>
</dbReference>
<evidence type="ECO:0000259" key="6">
    <source>
        <dbReference type="PROSITE" id="PS51021"/>
    </source>
</evidence>
<dbReference type="PROSITE" id="PS51021">
    <property type="entry name" value="BAR"/>
    <property type="match status" value="1"/>
</dbReference>
<proteinExistence type="inferred from homology"/>